<comment type="caution">
    <text evidence="11">The sequence shown here is derived from an EMBL/GenBank/DDBJ whole genome shotgun (WGS) entry which is preliminary data.</text>
</comment>
<feature type="compositionally biased region" description="Acidic residues" evidence="9">
    <location>
        <begin position="676"/>
        <end position="695"/>
    </location>
</feature>
<feature type="domain" description="HRDC" evidence="10">
    <location>
        <begin position="449"/>
        <end position="529"/>
    </location>
</feature>
<evidence type="ECO:0000256" key="5">
    <source>
        <dbReference type="ARBA" id="ARBA00022835"/>
    </source>
</evidence>
<dbReference type="SUPFAM" id="SSF47819">
    <property type="entry name" value="HRDC-like"/>
    <property type="match status" value="1"/>
</dbReference>
<dbReference type="FunFam" id="3.30.420.10:FF:000059">
    <property type="entry name" value="Exosome complex exonuclease Rrp6"/>
    <property type="match status" value="1"/>
</dbReference>
<dbReference type="InterPro" id="IPR010997">
    <property type="entry name" value="HRDC-like_sf"/>
</dbReference>
<dbReference type="SMART" id="SM00474">
    <property type="entry name" value="35EXOc"/>
    <property type="match status" value="1"/>
</dbReference>
<feature type="region of interest" description="Disordered" evidence="9">
    <location>
        <begin position="113"/>
        <end position="132"/>
    </location>
</feature>
<proteinExistence type="inferred from homology"/>
<evidence type="ECO:0000313" key="12">
    <source>
        <dbReference type="Proteomes" id="UP000078397"/>
    </source>
</evidence>
<dbReference type="Gene3D" id="3.30.420.10">
    <property type="entry name" value="Ribonuclease H-like superfamily/Ribonuclease H"/>
    <property type="match status" value="1"/>
</dbReference>
<dbReference type="SUPFAM" id="SSF53098">
    <property type="entry name" value="Ribonuclease H-like"/>
    <property type="match status" value="1"/>
</dbReference>
<sequence>METPQDFKSLQEGIQKSLVSTVKSVNRIAAEDLGFQRTVNPDVAEQLDDKSARVLELSTRLLQSAAKACGVKAPRLEDAEDIDMSWQSIVDVVDSVLEKADTALDEYTGLVKRKEPPSTDAGSKSKRAKSTGKVIRNANVTKPQTKFELKPDNFPTGPWKPILSKKPHATVSLEKSLVTAPAEDGTAQYRHPYEKEITSMKYPERAFQKHDPVPSQPADSTKATWVDTYEGVLKMLEELKKAKEIAVDLEHHDFRTYTGLVCLMQVSTRERDWIVDTLQPWRHKLEVLNEVFADPSIIKVFHGAYMDMVWLQRDLGLYINGLFDTFFACELLNYPGRSLAFLLSKFVNFDADKQYQLADWRIRPIPQEMLFYARSDTHYLLYIYDNVRNELVDASDRSDPEKDYISLALQRSRDLALSRHEHPGYNETTGEGSRGWYNYVFKNSHLALNGEQFAVFKALWKWRDETARQEDESPNFVLGSTHVTEIARVNPPDVKALHSLLPLAAPLARIRLNDIWARVQAAKAEGGPSLMQFFTTLAPESIIKGRLPKLARERVELPILEGPEVSVATMPQSRLFGGMPISSRWEQPKASSSHLEGNIPFPWQRFVEDSAIVDGAQEEEVAEQVVEEVPSTTQTPKAKSEADDADEEFTLKRGRKRKPESEPDQEDETSSSGSDSDSDSEADQEPEAAVEEDIPIADANGVITIEDNPPKKNKKQRQLERRQKQKQKQQQKQEDVELAKKRETKLARKAKKQQKRQQVQEEHTKKYKAVPFDYSTAASVMHANRGQAAQGGPREQKKVFDPYSKTGDDEIKGARKMPPVRGERSATFRK</sequence>
<evidence type="ECO:0000313" key="11">
    <source>
        <dbReference type="EMBL" id="OAQ66409.1"/>
    </source>
</evidence>
<dbReference type="InterPro" id="IPR012337">
    <property type="entry name" value="RNaseH-like_sf"/>
</dbReference>
<organism evidence="11 12">
    <name type="scientific">Pochonia chlamydosporia 170</name>
    <dbReference type="NCBI Taxonomy" id="1380566"/>
    <lineage>
        <taxon>Eukaryota</taxon>
        <taxon>Fungi</taxon>
        <taxon>Dikarya</taxon>
        <taxon>Ascomycota</taxon>
        <taxon>Pezizomycotina</taxon>
        <taxon>Sordariomycetes</taxon>
        <taxon>Hypocreomycetidae</taxon>
        <taxon>Hypocreales</taxon>
        <taxon>Clavicipitaceae</taxon>
        <taxon>Pochonia</taxon>
    </lineage>
</organism>
<dbReference type="RefSeq" id="XP_018143496.1">
    <property type="nucleotide sequence ID" value="XM_018286747.1"/>
</dbReference>
<keyword evidence="7" id="KW-0539">Nucleus</keyword>
<dbReference type="Pfam" id="PF00570">
    <property type="entry name" value="HRDC"/>
    <property type="match status" value="1"/>
</dbReference>
<dbReference type="GO" id="GO:0005730">
    <property type="term" value="C:nucleolus"/>
    <property type="evidence" value="ECO:0007669"/>
    <property type="project" value="TreeGrafter"/>
</dbReference>
<protein>
    <submittedName>
        <fullName evidence="11">3'-5' exonuclease domain-containing protein</fullName>
    </submittedName>
</protein>
<dbReference type="SMART" id="SM00341">
    <property type="entry name" value="HRDC"/>
    <property type="match status" value="1"/>
</dbReference>
<dbReference type="GO" id="GO:0071044">
    <property type="term" value="P:histone mRNA catabolic process"/>
    <property type="evidence" value="ECO:0007669"/>
    <property type="project" value="TreeGrafter"/>
</dbReference>
<evidence type="ECO:0000256" key="7">
    <source>
        <dbReference type="ARBA" id="ARBA00023242"/>
    </source>
</evidence>
<accession>A0A179FN14</accession>
<dbReference type="EMBL" id="LSBJ02000004">
    <property type="protein sequence ID" value="OAQ66409.1"/>
    <property type="molecule type" value="Genomic_DNA"/>
</dbReference>
<dbReference type="InterPro" id="IPR002121">
    <property type="entry name" value="HRDC_dom"/>
</dbReference>
<dbReference type="Pfam" id="PF01612">
    <property type="entry name" value="DNA_pol_A_exo1"/>
    <property type="match status" value="1"/>
</dbReference>
<keyword evidence="3" id="KW-0540">Nuclease</keyword>
<dbReference type="GeneID" id="28850741"/>
<feature type="region of interest" description="Disordered" evidence="9">
    <location>
        <begin position="617"/>
        <end position="830"/>
    </location>
</feature>
<evidence type="ECO:0000256" key="8">
    <source>
        <dbReference type="ARBA" id="ARBA00043957"/>
    </source>
</evidence>
<dbReference type="InterPro" id="IPR002562">
    <property type="entry name" value="3'-5'_exonuclease_dom"/>
</dbReference>
<feature type="compositionally biased region" description="Basic and acidic residues" evidence="9">
    <location>
        <begin position="731"/>
        <end position="746"/>
    </location>
</feature>
<dbReference type="GO" id="GO:0071035">
    <property type="term" value="P:nuclear polyadenylation-dependent rRNA catabolic process"/>
    <property type="evidence" value="ECO:0007669"/>
    <property type="project" value="TreeGrafter"/>
</dbReference>
<dbReference type="GO" id="GO:0071040">
    <property type="term" value="P:nuclear polyadenylation-dependent antisense transcript catabolic process"/>
    <property type="evidence" value="ECO:0007669"/>
    <property type="project" value="TreeGrafter"/>
</dbReference>
<dbReference type="GO" id="GO:0071038">
    <property type="term" value="P:TRAMP-dependent tRNA surveillance pathway"/>
    <property type="evidence" value="ECO:0007669"/>
    <property type="project" value="TreeGrafter"/>
</dbReference>
<dbReference type="Proteomes" id="UP000078397">
    <property type="component" value="Unassembled WGS sequence"/>
</dbReference>
<dbReference type="InterPro" id="IPR045092">
    <property type="entry name" value="Rrp6-like"/>
</dbReference>
<keyword evidence="6 11" id="KW-0269">Exonuclease</keyword>
<comment type="similarity">
    <text evidence="8">Belongs to the exosome component 10/RRP6 family.</text>
</comment>
<dbReference type="OrthoDB" id="2250022at2759"/>
<gene>
    <name evidence="11" type="ORF">VFPPC_07966</name>
</gene>
<evidence type="ECO:0000256" key="9">
    <source>
        <dbReference type="SAM" id="MobiDB-lite"/>
    </source>
</evidence>
<dbReference type="GO" id="GO:0000176">
    <property type="term" value="C:nuclear exosome (RNase complex)"/>
    <property type="evidence" value="ECO:0007669"/>
    <property type="project" value="InterPro"/>
</dbReference>
<dbReference type="PROSITE" id="PS50967">
    <property type="entry name" value="HRDC"/>
    <property type="match status" value="1"/>
</dbReference>
<dbReference type="GO" id="GO:0000166">
    <property type="term" value="F:nucleotide binding"/>
    <property type="evidence" value="ECO:0007669"/>
    <property type="project" value="InterPro"/>
</dbReference>
<dbReference type="STRING" id="1380566.A0A179FN14"/>
<dbReference type="PANTHER" id="PTHR12124:SF47">
    <property type="entry name" value="EXOSOME COMPONENT 10"/>
    <property type="match status" value="1"/>
</dbReference>
<evidence type="ECO:0000256" key="3">
    <source>
        <dbReference type="ARBA" id="ARBA00022722"/>
    </source>
</evidence>
<dbReference type="InterPro" id="IPR036397">
    <property type="entry name" value="RNaseH_sf"/>
</dbReference>
<evidence type="ECO:0000256" key="1">
    <source>
        <dbReference type="ARBA" id="ARBA00004123"/>
    </source>
</evidence>
<dbReference type="Pfam" id="PF08066">
    <property type="entry name" value="PMC2NT"/>
    <property type="match status" value="1"/>
</dbReference>
<dbReference type="GO" id="GO:0071037">
    <property type="term" value="P:nuclear polyadenylation-dependent snRNA catabolic process"/>
    <property type="evidence" value="ECO:0007669"/>
    <property type="project" value="TreeGrafter"/>
</dbReference>
<feature type="compositionally biased region" description="Basic and acidic residues" evidence="9">
    <location>
        <begin position="794"/>
        <end position="813"/>
    </location>
</feature>
<dbReference type="AlphaFoldDB" id="A0A179FN14"/>
<comment type="subcellular location">
    <subcellularLocation>
        <location evidence="1">Nucleus</location>
    </subcellularLocation>
</comment>
<keyword evidence="12" id="KW-1185">Reference proteome</keyword>
<name>A0A179FN14_METCM</name>
<dbReference type="CDD" id="cd06147">
    <property type="entry name" value="Rrp6p_like_exo"/>
    <property type="match status" value="1"/>
</dbReference>
<evidence type="ECO:0000259" key="10">
    <source>
        <dbReference type="PROSITE" id="PS50967"/>
    </source>
</evidence>
<dbReference type="InterPro" id="IPR049559">
    <property type="entry name" value="Rrp6p-like_exo"/>
</dbReference>
<dbReference type="PANTHER" id="PTHR12124">
    <property type="entry name" value="POLYMYOSITIS/SCLERODERMA AUTOANTIGEN-RELATED"/>
    <property type="match status" value="1"/>
</dbReference>
<evidence type="ECO:0000256" key="4">
    <source>
        <dbReference type="ARBA" id="ARBA00022801"/>
    </source>
</evidence>
<feature type="compositionally biased region" description="Acidic residues" evidence="9">
    <location>
        <begin position="617"/>
        <end position="626"/>
    </location>
</feature>
<keyword evidence="5" id="KW-0271">Exosome</keyword>
<evidence type="ECO:0000256" key="6">
    <source>
        <dbReference type="ARBA" id="ARBA00022839"/>
    </source>
</evidence>
<keyword evidence="2" id="KW-0698">rRNA processing</keyword>
<dbReference type="GO" id="GO:0000175">
    <property type="term" value="F:3'-5'-RNA exonuclease activity"/>
    <property type="evidence" value="ECO:0007669"/>
    <property type="project" value="InterPro"/>
</dbReference>
<dbReference type="InterPro" id="IPR044876">
    <property type="entry name" value="HRDC_dom_sf"/>
</dbReference>
<dbReference type="GO" id="GO:0003727">
    <property type="term" value="F:single-stranded RNA binding"/>
    <property type="evidence" value="ECO:0007669"/>
    <property type="project" value="TreeGrafter"/>
</dbReference>
<feature type="compositionally biased region" description="Basic and acidic residues" evidence="9">
    <location>
        <begin position="821"/>
        <end position="830"/>
    </location>
</feature>
<dbReference type="Gene3D" id="1.10.150.80">
    <property type="entry name" value="HRDC domain"/>
    <property type="match status" value="1"/>
</dbReference>
<dbReference type="InterPro" id="IPR012588">
    <property type="entry name" value="Exosome-assoc_fac_Rrp6_N"/>
</dbReference>
<keyword evidence="4" id="KW-0378">Hydrolase</keyword>
<dbReference type="GO" id="GO:0071039">
    <property type="term" value="P:nuclear polyadenylation-dependent CUT catabolic process"/>
    <property type="evidence" value="ECO:0007669"/>
    <property type="project" value="TreeGrafter"/>
</dbReference>
<dbReference type="KEGG" id="pchm:VFPPC_07966"/>
<evidence type="ECO:0000256" key="2">
    <source>
        <dbReference type="ARBA" id="ARBA00022552"/>
    </source>
</evidence>
<dbReference type="GO" id="GO:0000467">
    <property type="term" value="P:exonucleolytic trimming to generate mature 3'-end of 5.8S rRNA from tricistronic rRNA transcript (SSU-rRNA, 5.8S rRNA, LSU-rRNA)"/>
    <property type="evidence" value="ECO:0007669"/>
    <property type="project" value="InterPro"/>
</dbReference>
<dbReference type="GO" id="GO:0071036">
    <property type="term" value="P:nuclear polyadenylation-dependent snoRNA catabolic process"/>
    <property type="evidence" value="ECO:0007669"/>
    <property type="project" value="TreeGrafter"/>
</dbReference>
<dbReference type="GO" id="GO:0071051">
    <property type="term" value="P:poly(A)-dependent snoRNA 3'-end processing"/>
    <property type="evidence" value="ECO:0007669"/>
    <property type="project" value="TreeGrafter"/>
</dbReference>
<reference evidence="11 12" key="1">
    <citation type="journal article" date="2016" name="PLoS Pathog.">
        <title>Biosynthesis of antibiotic leucinostatins in bio-control fungus Purpureocillium lilacinum and their inhibition on phytophthora revealed by genome mining.</title>
        <authorList>
            <person name="Wang G."/>
            <person name="Liu Z."/>
            <person name="Lin R."/>
            <person name="Li E."/>
            <person name="Mao Z."/>
            <person name="Ling J."/>
            <person name="Yang Y."/>
            <person name="Yin W.B."/>
            <person name="Xie B."/>
        </authorList>
    </citation>
    <scope>NUCLEOTIDE SEQUENCE [LARGE SCALE GENOMIC DNA]</scope>
    <source>
        <strain evidence="11">170</strain>
    </source>
</reference>